<dbReference type="Proteomes" id="UP000259273">
    <property type="component" value="Unassembled WGS sequence"/>
</dbReference>
<dbReference type="InterPro" id="IPR042245">
    <property type="entry name" value="Tgt2/MlaC_sf"/>
</dbReference>
<accession>A0A3C1KSL9</accession>
<dbReference type="PANTHER" id="PTHR36573:SF1">
    <property type="entry name" value="INTERMEMBRANE PHOSPHOLIPID TRANSPORT SYSTEM BINDING PROTEIN MLAC"/>
    <property type="match status" value="1"/>
</dbReference>
<dbReference type="STRING" id="1121937.GCA_000423125_03023"/>
<organism evidence="1 2">
    <name type="scientific">Haliea salexigens</name>
    <dbReference type="NCBI Taxonomy" id="287487"/>
    <lineage>
        <taxon>Bacteria</taxon>
        <taxon>Pseudomonadati</taxon>
        <taxon>Pseudomonadota</taxon>
        <taxon>Gammaproteobacteria</taxon>
        <taxon>Cellvibrionales</taxon>
        <taxon>Halieaceae</taxon>
        <taxon>Haliea</taxon>
    </lineage>
</organism>
<dbReference type="InterPro" id="IPR008869">
    <property type="entry name" value="MlaC/ttg2D"/>
</dbReference>
<evidence type="ECO:0000313" key="2">
    <source>
        <dbReference type="Proteomes" id="UP000259273"/>
    </source>
</evidence>
<dbReference type="Gene3D" id="3.10.450.710">
    <property type="entry name" value="Tgt2/MlaC"/>
    <property type="match status" value="1"/>
</dbReference>
<dbReference type="AlphaFoldDB" id="A0A3C1KSL9"/>
<protein>
    <submittedName>
        <fullName evidence="1">Toluene tolerance protein</fullName>
    </submittedName>
</protein>
<dbReference type="EMBL" id="DMND01000239">
    <property type="protein sequence ID" value="HAN29528.1"/>
    <property type="molecule type" value="Genomic_DNA"/>
</dbReference>
<gene>
    <name evidence="1" type="ORF">DCP75_17740</name>
</gene>
<evidence type="ECO:0000313" key="1">
    <source>
        <dbReference type="EMBL" id="HAN29528.1"/>
    </source>
</evidence>
<dbReference type="Pfam" id="PF05494">
    <property type="entry name" value="MlaC"/>
    <property type="match status" value="1"/>
</dbReference>
<dbReference type="PANTHER" id="PTHR36573">
    <property type="entry name" value="INTERMEMBRANE PHOSPHOLIPID TRANSPORT SYSTEM BINDING PROTEIN MLAC"/>
    <property type="match status" value="1"/>
</dbReference>
<comment type="caution">
    <text evidence="1">The sequence shown here is derived from an EMBL/GenBank/DDBJ whole genome shotgun (WGS) entry which is preliminary data.</text>
</comment>
<sequence length="208" mass="23198">MVVAVNVQASESVATRGAHDVVREATDQVMSAVSEADDYMDTEPERFYDNLQSILDDVVDFRGFARGVMGPYASVERYRSLDAAGRDQLRTQLERFTEVMREGLVRTYGKGLLAFGGSRIEVPDLSDEEAAGPRAAVRQLIYNSGAEPYVLVYHMGRDRDGSWKLRNLVIEDVNLGEIYRSQFEASARKYDGDLDTVIAQWSAVDIDG</sequence>
<name>A0A3C1KSL9_9GAMM</name>
<proteinExistence type="predicted"/>
<reference evidence="1 2" key="1">
    <citation type="journal article" date="2018" name="Nat. Biotechnol.">
        <title>A standardized bacterial taxonomy based on genome phylogeny substantially revises the tree of life.</title>
        <authorList>
            <person name="Parks D.H."/>
            <person name="Chuvochina M."/>
            <person name="Waite D.W."/>
            <person name="Rinke C."/>
            <person name="Skarshewski A."/>
            <person name="Chaumeil P.A."/>
            <person name="Hugenholtz P."/>
        </authorList>
    </citation>
    <scope>NUCLEOTIDE SEQUENCE [LARGE SCALE GENOMIC DNA]</scope>
    <source>
        <strain evidence="1">UBA9158</strain>
    </source>
</reference>